<evidence type="ECO:0000256" key="2">
    <source>
        <dbReference type="ARBA" id="ARBA00022475"/>
    </source>
</evidence>
<feature type="region of interest" description="Disordered" evidence="8">
    <location>
        <begin position="1"/>
        <end position="20"/>
    </location>
</feature>
<dbReference type="InterPro" id="IPR043760">
    <property type="entry name" value="PycTM_dom"/>
</dbReference>
<accession>A0A5P8FPB2</accession>
<proteinExistence type="predicted"/>
<sequence>MRRNRASNPPPGAGKKGDPIDGGFQALDQMANWVRFADSKATILTAGFGVLVTMLISNARTIARALSEGCLAASVVGVLAVGAVLAAAWTLYWLVRAIAPQNAIQYSHLNRFAWPSLLNATPNELSQHAQCVDVQTDIWQQVIDLSALANRKFDSCGKAVHGFAALAVLGLACVAVATGLTA</sequence>
<evidence type="ECO:0000256" key="3">
    <source>
        <dbReference type="ARBA" id="ARBA00022692"/>
    </source>
</evidence>
<evidence type="ECO:0000259" key="10">
    <source>
        <dbReference type="Pfam" id="PF18967"/>
    </source>
</evidence>
<evidence type="ECO:0000313" key="11">
    <source>
        <dbReference type="EMBL" id="QFQ31031.2"/>
    </source>
</evidence>
<evidence type="ECO:0000256" key="8">
    <source>
        <dbReference type="SAM" id="MobiDB-lite"/>
    </source>
</evidence>
<gene>
    <name evidence="11" type="ORF">EEW87_012985</name>
</gene>
<feature type="domain" description="Pycsar effector protein" evidence="10">
    <location>
        <begin position="25"/>
        <end position="176"/>
    </location>
</feature>
<keyword evidence="3 9" id="KW-0812">Transmembrane</keyword>
<comment type="subcellular location">
    <subcellularLocation>
        <location evidence="1">Cell membrane</location>
    </subcellularLocation>
</comment>
<evidence type="ECO:0000313" key="12">
    <source>
        <dbReference type="Proteomes" id="UP000271708"/>
    </source>
</evidence>
<dbReference type="EMBL" id="CP044548">
    <property type="protein sequence ID" value="QFQ31031.2"/>
    <property type="molecule type" value="Genomic_DNA"/>
</dbReference>
<evidence type="ECO:0000256" key="5">
    <source>
        <dbReference type="ARBA" id="ARBA00022989"/>
    </source>
</evidence>
<keyword evidence="2" id="KW-1003">Cell membrane</keyword>
<protein>
    <recommendedName>
        <fullName evidence="10">Pycsar effector protein domain-containing protein</fullName>
    </recommendedName>
</protein>
<reference evidence="11 12" key="1">
    <citation type="submission" date="2019-09" db="EMBL/GenBank/DDBJ databases">
        <title>Complete Genome Sequence of Janibacter melonis M714 with both human health impact and industrial applications.</title>
        <authorList>
            <person name="Jin M."/>
            <person name="Zhao Q.R."/>
        </authorList>
    </citation>
    <scope>NUCLEOTIDE SEQUENCE [LARGE SCALE GENOMIC DNA]</scope>
    <source>
        <strain evidence="11 12">M714</strain>
    </source>
</reference>
<keyword evidence="5 9" id="KW-1133">Transmembrane helix</keyword>
<evidence type="ECO:0000256" key="6">
    <source>
        <dbReference type="ARBA" id="ARBA00023118"/>
    </source>
</evidence>
<evidence type="ECO:0000256" key="1">
    <source>
        <dbReference type="ARBA" id="ARBA00004236"/>
    </source>
</evidence>
<feature type="transmembrane region" description="Helical" evidence="9">
    <location>
        <begin position="41"/>
        <end position="59"/>
    </location>
</feature>
<dbReference type="KEGG" id="jme:EEW87_012985"/>
<keyword evidence="6" id="KW-0051">Antiviral defense</keyword>
<evidence type="ECO:0000256" key="9">
    <source>
        <dbReference type="SAM" id="Phobius"/>
    </source>
</evidence>
<organism evidence="11 12">
    <name type="scientific">Janibacter melonis</name>
    <dbReference type="NCBI Taxonomy" id="262209"/>
    <lineage>
        <taxon>Bacteria</taxon>
        <taxon>Bacillati</taxon>
        <taxon>Actinomycetota</taxon>
        <taxon>Actinomycetes</taxon>
        <taxon>Micrococcales</taxon>
        <taxon>Intrasporangiaceae</taxon>
        <taxon>Janibacter</taxon>
    </lineage>
</organism>
<keyword evidence="4" id="KW-0547">Nucleotide-binding</keyword>
<evidence type="ECO:0000256" key="4">
    <source>
        <dbReference type="ARBA" id="ARBA00022741"/>
    </source>
</evidence>
<feature type="transmembrane region" description="Helical" evidence="9">
    <location>
        <begin position="159"/>
        <end position="180"/>
    </location>
</feature>
<feature type="transmembrane region" description="Helical" evidence="9">
    <location>
        <begin position="71"/>
        <end position="95"/>
    </location>
</feature>
<keyword evidence="7 9" id="KW-0472">Membrane</keyword>
<dbReference type="Proteomes" id="UP000271708">
    <property type="component" value="Chromosome"/>
</dbReference>
<dbReference type="Pfam" id="PF18967">
    <property type="entry name" value="PycTM"/>
    <property type="match status" value="1"/>
</dbReference>
<dbReference type="AlphaFoldDB" id="A0A5P8FPB2"/>
<evidence type="ECO:0000256" key="7">
    <source>
        <dbReference type="ARBA" id="ARBA00023136"/>
    </source>
</evidence>
<name>A0A5P8FPB2_9MICO</name>